<reference evidence="1 2" key="1">
    <citation type="journal article" date="2013" name="Genome Announc.">
        <title>Complete Genome Sequence of the Thermophilic and Facultatively Chemolithoautotrophic Sulfate Reducer Archaeoglobus sulfaticallidus Strain PM70-1T.</title>
        <authorList>
            <person name="Stokke R."/>
            <person name="Hocking W.P."/>
            <person name="Steinsbu B.O."/>
            <person name="Steen I.H."/>
        </authorList>
    </citation>
    <scope>NUCLEOTIDE SEQUENCE [LARGE SCALE GENOMIC DNA]</scope>
    <source>
        <strain evidence="1">PM70-1</strain>
    </source>
</reference>
<keyword evidence="2" id="KW-1185">Reference proteome</keyword>
<protein>
    <submittedName>
        <fullName evidence="1">Putative hydrolase of the alpha/beta superfamily</fullName>
    </submittedName>
</protein>
<sequence length="181" mass="20370">METVINGIACTYNIFGEKAVLLCPPHPEMGGSRFDVRIMRISEELNDAGITTLAFDYRKPFRDGVGEVEDAIACLRFLRERFESVAVVGYSFGSVVASNLLEANSLVLISPLRKINSIGLKNSETPKLVIVAKHDQIIPYEESVEIASWLNPPRRVVEVETDHFYTGKYDFLARTVREFLE</sequence>
<organism evidence="1 2">
    <name type="scientific">Archaeoglobus sulfaticallidus PM70-1</name>
    <dbReference type="NCBI Taxonomy" id="387631"/>
    <lineage>
        <taxon>Archaea</taxon>
        <taxon>Methanobacteriati</taxon>
        <taxon>Methanobacteriota</taxon>
        <taxon>Archaeoglobi</taxon>
        <taxon>Archaeoglobales</taxon>
        <taxon>Archaeoglobaceae</taxon>
        <taxon>Archaeoglobus</taxon>
    </lineage>
</organism>
<name>N0BCB5_9EURY</name>
<gene>
    <name evidence="1" type="ORF">Asulf_01263</name>
</gene>
<dbReference type="KEGG" id="ast:Asulf_01263"/>
<evidence type="ECO:0000313" key="1">
    <source>
        <dbReference type="EMBL" id="AGK61259.1"/>
    </source>
</evidence>
<dbReference type="OrthoDB" id="50239at2157"/>
<dbReference type="EMBL" id="CP005290">
    <property type="protein sequence ID" value="AGK61259.1"/>
    <property type="molecule type" value="Genomic_DNA"/>
</dbReference>
<proteinExistence type="predicted"/>
<evidence type="ECO:0000313" key="2">
    <source>
        <dbReference type="Proteomes" id="UP000013307"/>
    </source>
</evidence>
<dbReference type="AlphaFoldDB" id="N0BCB5"/>
<accession>N0BCB5</accession>
<dbReference type="InterPro" id="IPR029058">
    <property type="entry name" value="AB_hydrolase_fold"/>
</dbReference>
<dbReference type="eggNOG" id="arCOG01652">
    <property type="taxonomic scope" value="Archaea"/>
</dbReference>
<keyword evidence="1" id="KW-0378">Hydrolase</keyword>
<dbReference type="GO" id="GO:0016787">
    <property type="term" value="F:hydrolase activity"/>
    <property type="evidence" value="ECO:0007669"/>
    <property type="project" value="UniProtKB-KW"/>
</dbReference>
<dbReference type="STRING" id="387631.Asulf_01263"/>
<dbReference type="SUPFAM" id="SSF53474">
    <property type="entry name" value="alpha/beta-Hydrolases"/>
    <property type="match status" value="1"/>
</dbReference>
<dbReference type="Proteomes" id="UP000013307">
    <property type="component" value="Chromosome"/>
</dbReference>
<dbReference type="Gene3D" id="3.40.50.1820">
    <property type="entry name" value="alpha/beta hydrolase"/>
    <property type="match status" value="1"/>
</dbReference>
<dbReference type="RefSeq" id="WP_015590857.1">
    <property type="nucleotide sequence ID" value="NC_021169.1"/>
</dbReference>
<dbReference type="GeneID" id="15392904"/>
<dbReference type="HOGENOM" id="CLU_089548_0_0_2"/>